<keyword evidence="3" id="KW-1185">Reference proteome</keyword>
<feature type="region of interest" description="Disordered" evidence="1">
    <location>
        <begin position="1"/>
        <end position="41"/>
    </location>
</feature>
<organism evidence="3 4">
    <name type="scientific">Dioscorea cayennensis subsp. rotundata</name>
    <name type="common">White Guinea yam</name>
    <name type="synonym">Dioscorea rotundata</name>
    <dbReference type="NCBI Taxonomy" id="55577"/>
    <lineage>
        <taxon>Eukaryota</taxon>
        <taxon>Viridiplantae</taxon>
        <taxon>Streptophyta</taxon>
        <taxon>Embryophyta</taxon>
        <taxon>Tracheophyta</taxon>
        <taxon>Spermatophyta</taxon>
        <taxon>Magnoliopsida</taxon>
        <taxon>Liliopsida</taxon>
        <taxon>Dioscoreales</taxon>
        <taxon>Dioscoreaceae</taxon>
        <taxon>Dioscorea</taxon>
    </lineage>
</organism>
<dbReference type="RefSeq" id="XP_039115945.1">
    <property type="nucleotide sequence ID" value="XM_039260011.1"/>
</dbReference>
<dbReference type="RefSeq" id="XP_039115944.1">
    <property type="nucleotide sequence ID" value="XM_039260010.1"/>
</dbReference>
<dbReference type="InterPro" id="IPR018392">
    <property type="entry name" value="LysM"/>
</dbReference>
<dbReference type="SUPFAM" id="SSF54106">
    <property type="entry name" value="LysM domain"/>
    <property type="match status" value="1"/>
</dbReference>
<gene>
    <name evidence="4 5 6" type="primary">LOC120251493</name>
</gene>
<dbReference type="RefSeq" id="XP_039115946.1">
    <property type="nucleotide sequence ID" value="XM_039260012.1"/>
</dbReference>
<proteinExistence type="predicted"/>
<evidence type="ECO:0000313" key="5">
    <source>
        <dbReference type="RefSeq" id="XP_039115945.1"/>
    </source>
</evidence>
<reference evidence="4 5" key="1">
    <citation type="submission" date="2025-04" db="UniProtKB">
        <authorList>
            <consortium name="RefSeq"/>
        </authorList>
    </citation>
    <scope>IDENTIFICATION</scope>
</reference>
<dbReference type="PROSITE" id="PS51782">
    <property type="entry name" value="LYSM"/>
    <property type="match status" value="1"/>
</dbReference>
<dbReference type="InterPro" id="IPR036779">
    <property type="entry name" value="LysM_dom_sf"/>
</dbReference>
<dbReference type="Proteomes" id="UP001515500">
    <property type="component" value="Chromosome 20"/>
</dbReference>
<feature type="region of interest" description="Disordered" evidence="1">
    <location>
        <begin position="67"/>
        <end position="91"/>
    </location>
</feature>
<dbReference type="PANTHER" id="PTHR33734:SF26">
    <property type="entry name" value="LYSM DOMAIN-CONTAINING PROTEIN"/>
    <property type="match status" value="1"/>
</dbReference>
<evidence type="ECO:0000313" key="4">
    <source>
        <dbReference type="RefSeq" id="XP_039115944.1"/>
    </source>
</evidence>
<feature type="domain" description="LysM" evidence="2">
    <location>
        <begin position="96"/>
        <end position="139"/>
    </location>
</feature>
<dbReference type="GeneID" id="120251493"/>
<dbReference type="SMART" id="SM00257">
    <property type="entry name" value="LysM"/>
    <property type="match status" value="1"/>
</dbReference>
<dbReference type="Gene3D" id="3.10.350.10">
    <property type="entry name" value="LysM domain"/>
    <property type="match status" value="1"/>
</dbReference>
<accession>A0AB40AM82</accession>
<evidence type="ECO:0000313" key="3">
    <source>
        <dbReference type="Proteomes" id="UP001515500"/>
    </source>
</evidence>
<dbReference type="Pfam" id="PF01476">
    <property type="entry name" value="LysM"/>
    <property type="match status" value="1"/>
</dbReference>
<sequence>MPVPLPRFKESPRISVEASKMPPKPSSSSSSGGGASGSGNDAAVAKAAGFIVFSGIAISLIKSLTFKTHHSNPQPPPPRESPNPVEKSDPAAFSGRTIQIARGDTLWGLSQKYGASVDSIKKANGITGNTIYAGKKLVIP</sequence>
<name>A0AB40AM82_DIOCR</name>
<evidence type="ECO:0000256" key="1">
    <source>
        <dbReference type="SAM" id="MobiDB-lite"/>
    </source>
</evidence>
<dbReference type="CDD" id="cd00118">
    <property type="entry name" value="LysM"/>
    <property type="match status" value="1"/>
</dbReference>
<dbReference type="PANTHER" id="PTHR33734">
    <property type="entry name" value="LYSM DOMAIN-CONTAINING GPI-ANCHORED PROTEIN 2"/>
    <property type="match status" value="1"/>
</dbReference>
<evidence type="ECO:0000313" key="6">
    <source>
        <dbReference type="RefSeq" id="XP_039115946.1"/>
    </source>
</evidence>
<protein>
    <submittedName>
        <fullName evidence="4 5">Probable N-acetylmuramidase</fullName>
    </submittedName>
</protein>
<evidence type="ECO:0000259" key="2">
    <source>
        <dbReference type="PROSITE" id="PS51782"/>
    </source>
</evidence>
<dbReference type="AlphaFoldDB" id="A0AB40AM82"/>